<gene>
    <name evidence="3" type="ORF">BO94DRAFT_272474</name>
</gene>
<feature type="transmembrane region" description="Helical" evidence="2">
    <location>
        <begin position="12"/>
        <end position="33"/>
    </location>
</feature>
<keyword evidence="4" id="KW-1185">Reference proteome</keyword>
<sequence>MDGPAWDSGDTLGHGEMGILMPIALPLSSLYYLRPSGSARSSSEKVRFRVLISKRGMEHMVSPPAPRTVDTSTSQSSGHNEIPLKQR</sequence>
<comment type="caution">
    <text evidence="3">The sequence shown here is derived from an EMBL/GenBank/DDBJ whole genome shotgun (WGS) entry which is preliminary data.</text>
</comment>
<dbReference type="RefSeq" id="XP_025471148.1">
    <property type="nucleotide sequence ID" value="XM_025606572.1"/>
</dbReference>
<reference evidence="3 4" key="1">
    <citation type="submission" date="2016-12" db="EMBL/GenBank/DDBJ databases">
        <title>The genomes of Aspergillus section Nigri reveals drivers in fungal speciation.</title>
        <authorList>
            <consortium name="DOE Joint Genome Institute"/>
            <person name="Vesth T.C."/>
            <person name="Nybo J."/>
            <person name="Theobald S."/>
            <person name="Brandl J."/>
            <person name="Frisvad J.C."/>
            <person name="Nielsen K.F."/>
            <person name="Lyhne E.K."/>
            <person name="Kogle M.E."/>
            <person name="Kuo A."/>
            <person name="Riley R."/>
            <person name="Clum A."/>
            <person name="Nolan M."/>
            <person name="Lipzen A."/>
            <person name="Salamov A."/>
            <person name="Henrissat B."/>
            <person name="Wiebenga A."/>
            <person name="De Vries R.P."/>
            <person name="Grigoriev I.V."/>
            <person name="Mortensen U.H."/>
            <person name="Andersen M.R."/>
            <person name="Baker S.E."/>
        </authorList>
    </citation>
    <scope>NUCLEOTIDE SEQUENCE [LARGE SCALE GENOMIC DNA]</scope>
    <source>
        <strain evidence="3 4">CBS 115572</strain>
    </source>
</reference>
<dbReference type="EMBL" id="MSFK01000004">
    <property type="protein sequence ID" value="PWY94387.1"/>
    <property type="molecule type" value="Genomic_DNA"/>
</dbReference>
<evidence type="ECO:0000256" key="2">
    <source>
        <dbReference type="SAM" id="Phobius"/>
    </source>
</evidence>
<organism evidence="3 4">
    <name type="scientific">Aspergillus sclerotioniger CBS 115572</name>
    <dbReference type="NCBI Taxonomy" id="1450535"/>
    <lineage>
        <taxon>Eukaryota</taxon>
        <taxon>Fungi</taxon>
        <taxon>Dikarya</taxon>
        <taxon>Ascomycota</taxon>
        <taxon>Pezizomycotina</taxon>
        <taxon>Eurotiomycetes</taxon>
        <taxon>Eurotiomycetidae</taxon>
        <taxon>Eurotiales</taxon>
        <taxon>Aspergillaceae</taxon>
        <taxon>Aspergillus</taxon>
        <taxon>Aspergillus subgen. Circumdati</taxon>
    </lineage>
</organism>
<name>A0A317X9Y7_9EURO</name>
<accession>A0A317X9Y7</accession>
<keyword evidence="2" id="KW-0812">Transmembrane</keyword>
<feature type="compositionally biased region" description="Polar residues" evidence="1">
    <location>
        <begin position="69"/>
        <end position="79"/>
    </location>
</feature>
<dbReference type="AlphaFoldDB" id="A0A317X9Y7"/>
<evidence type="ECO:0000313" key="3">
    <source>
        <dbReference type="EMBL" id="PWY94387.1"/>
    </source>
</evidence>
<keyword evidence="2" id="KW-0472">Membrane</keyword>
<feature type="region of interest" description="Disordered" evidence="1">
    <location>
        <begin position="57"/>
        <end position="87"/>
    </location>
</feature>
<evidence type="ECO:0000256" key="1">
    <source>
        <dbReference type="SAM" id="MobiDB-lite"/>
    </source>
</evidence>
<proteinExistence type="predicted"/>
<keyword evidence="2" id="KW-1133">Transmembrane helix</keyword>
<dbReference type="GeneID" id="37108715"/>
<protein>
    <submittedName>
        <fullName evidence="3">Uncharacterized protein</fullName>
    </submittedName>
</protein>
<evidence type="ECO:0000313" key="4">
    <source>
        <dbReference type="Proteomes" id="UP000246702"/>
    </source>
</evidence>
<dbReference type="Proteomes" id="UP000246702">
    <property type="component" value="Unassembled WGS sequence"/>
</dbReference>